<evidence type="ECO:0000256" key="1">
    <source>
        <dbReference type="SAM" id="Phobius"/>
    </source>
</evidence>
<evidence type="ECO:0000313" key="2">
    <source>
        <dbReference type="EMBL" id="KII67348.1"/>
    </source>
</evidence>
<organism evidence="2 3">
    <name type="scientific">Thelohanellus kitauei</name>
    <name type="common">Myxosporean</name>
    <dbReference type="NCBI Taxonomy" id="669202"/>
    <lineage>
        <taxon>Eukaryota</taxon>
        <taxon>Metazoa</taxon>
        <taxon>Cnidaria</taxon>
        <taxon>Myxozoa</taxon>
        <taxon>Myxosporea</taxon>
        <taxon>Bivalvulida</taxon>
        <taxon>Platysporina</taxon>
        <taxon>Myxobolidae</taxon>
        <taxon>Thelohanellus</taxon>
    </lineage>
</organism>
<keyword evidence="1" id="KW-1133">Transmembrane helix</keyword>
<keyword evidence="3" id="KW-1185">Reference proteome</keyword>
<protein>
    <submittedName>
        <fullName evidence="2">Uncharacterized protein</fullName>
    </submittedName>
</protein>
<gene>
    <name evidence="2" type="ORF">RF11_07656</name>
</gene>
<dbReference type="EMBL" id="JWZT01003221">
    <property type="protein sequence ID" value="KII67348.1"/>
    <property type="molecule type" value="Genomic_DNA"/>
</dbReference>
<evidence type="ECO:0000313" key="3">
    <source>
        <dbReference type="Proteomes" id="UP000031668"/>
    </source>
</evidence>
<keyword evidence="1" id="KW-0472">Membrane</keyword>
<dbReference type="Proteomes" id="UP000031668">
    <property type="component" value="Unassembled WGS sequence"/>
</dbReference>
<dbReference type="AlphaFoldDB" id="A0A0C2JDS0"/>
<sequence length="294" mass="34630">MIQNPSTLCAATKKQLSCLIYYEKKHCSEIIHTRKFLIFENDVLRLNFLRIRKLHQEHPNNDIEKHPSPNVEHNLHLDRTSDIEKSTTSFLWNFTSTISHTFYFEKYTICHENETSQYKCIKTCSVSNSIAKMKEIKRETMGFINWIGILKFWNIIIIILLISYLIRETIHNNTRDRNNYTVDATYAGYSKFRTSTADSLWKYFGVSPKKSFLKDEETCDNQTETCDNQTETFRIYSDVNQRHGPSMTCNDYGGEYQNDNENEYHLQVNNVEYDDDYGDSIYLNANNGDIFIDT</sequence>
<feature type="transmembrane region" description="Helical" evidence="1">
    <location>
        <begin position="143"/>
        <end position="166"/>
    </location>
</feature>
<name>A0A0C2JDS0_THEKT</name>
<reference evidence="2 3" key="1">
    <citation type="journal article" date="2014" name="Genome Biol. Evol.">
        <title>The genome of the myxosporean Thelohanellus kitauei shows adaptations to nutrient acquisition within its fish host.</title>
        <authorList>
            <person name="Yang Y."/>
            <person name="Xiong J."/>
            <person name="Zhou Z."/>
            <person name="Huo F."/>
            <person name="Miao W."/>
            <person name="Ran C."/>
            <person name="Liu Y."/>
            <person name="Zhang J."/>
            <person name="Feng J."/>
            <person name="Wang M."/>
            <person name="Wang M."/>
            <person name="Wang L."/>
            <person name="Yao B."/>
        </authorList>
    </citation>
    <scope>NUCLEOTIDE SEQUENCE [LARGE SCALE GENOMIC DNA]</scope>
    <source>
        <strain evidence="2">Wuqing</strain>
    </source>
</reference>
<proteinExistence type="predicted"/>
<accession>A0A0C2JDS0</accession>
<comment type="caution">
    <text evidence="2">The sequence shown here is derived from an EMBL/GenBank/DDBJ whole genome shotgun (WGS) entry which is preliminary data.</text>
</comment>
<keyword evidence="1" id="KW-0812">Transmembrane</keyword>